<keyword evidence="3" id="KW-1185">Reference proteome</keyword>
<feature type="domain" description="Pyrroline-5-carboxylate reductase catalytic N-terminal" evidence="1">
    <location>
        <begin position="3"/>
        <end position="41"/>
    </location>
</feature>
<sequence>MTTIAILGAGEVGNHLARAAVAKEYSVVIANSPGPETLSAADLSDGLLRAEGKELGES</sequence>
<gene>
    <name evidence="2" type="ORF">GCM10023175_58210</name>
</gene>
<accession>A0ABP8RZW7</accession>
<reference evidence="3" key="1">
    <citation type="journal article" date="2019" name="Int. J. Syst. Evol. Microbiol.">
        <title>The Global Catalogue of Microorganisms (GCM) 10K type strain sequencing project: providing services to taxonomists for standard genome sequencing and annotation.</title>
        <authorList>
            <consortium name="The Broad Institute Genomics Platform"/>
            <consortium name="The Broad Institute Genome Sequencing Center for Infectious Disease"/>
            <person name="Wu L."/>
            <person name="Ma J."/>
        </authorList>
    </citation>
    <scope>NUCLEOTIDE SEQUENCE [LARGE SCALE GENOMIC DNA]</scope>
    <source>
        <strain evidence="3">JCM 17906</strain>
    </source>
</reference>
<dbReference type="Proteomes" id="UP001501598">
    <property type="component" value="Unassembled WGS sequence"/>
</dbReference>
<proteinExistence type="predicted"/>
<evidence type="ECO:0000259" key="1">
    <source>
        <dbReference type="Pfam" id="PF03807"/>
    </source>
</evidence>
<organism evidence="2 3">
    <name type="scientific">Pseudonocardia xishanensis</name>
    <dbReference type="NCBI Taxonomy" id="630995"/>
    <lineage>
        <taxon>Bacteria</taxon>
        <taxon>Bacillati</taxon>
        <taxon>Actinomycetota</taxon>
        <taxon>Actinomycetes</taxon>
        <taxon>Pseudonocardiales</taxon>
        <taxon>Pseudonocardiaceae</taxon>
        <taxon>Pseudonocardia</taxon>
    </lineage>
</organism>
<protein>
    <recommendedName>
        <fullName evidence="1">Pyrroline-5-carboxylate reductase catalytic N-terminal domain-containing protein</fullName>
    </recommendedName>
</protein>
<dbReference type="Pfam" id="PF03807">
    <property type="entry name" value="F420_oxidored"/>
    <property type="match status" value="1"/>
</dbReference>
<dbReference type="Gene3D" id="3.40.50.720">
    <property type="entry name" value="NAD(P)-binding Rossmann-like Domain"/>
    <property type="match status" value="1"/>
</dbReference>
<evidence type="ECO:0000313" key="2">
    <source>
        <dbReference type="EMBL" id="GAA4556325.1"/>
    </source>
</evidence>
<dbReference type="EMBL" id="BAABGT010000097">
    <property type="protein sequence ID" value="GAA4556325.1"/>
    <property type="molecule type" value="Genomic_DNA"/>
</dbReference>
<dbReference type="RefSeq" id="WP_345425602.1">
    <property type="nucleotide sequence ID" value="NZ_BAABGT010000097.1"/>
</dbReference>
<evidence type="ECO:0000313" key="3">
    <source>
        <dbReference type="Proteomes" id="UP001501598"/>
    </source>
</evidence>
<dbReference type="InterPro" id="IPR028939">
    <property type="entry name" value="P5C_Rdtase_cat_N"/>
</dbReference>
<name>A0ABP8RZW7_9PSEU</name>
<comment type="caution">
    <text evidence="2">The sequence shown here is derived from an EMBL/GenBank/DDBJ whole genome shotgun (WGS) entry which is preliminary data.</text>
</comment>